<evidence type="ECO:0000313" key="2">
    <source>
        <dbReference type="Proteomes" id="UP000271937"/>
    </source>
</evidence>
<sequence length="166" mass="19229">MKKIIKGIFVLFLFMGLTSMTVHKFYVSVNQIDFVPKKKALEITSRIFIDDLDLALEKKFKKKVYLATSRETADAKELLQKYFSENFSIKVNGQEKQINFLGKEVEENVLICYFNVKDVQKVTSLEIKNAVLMELYDQQHIFHTNVSGKKKSILLTNETSSSVLKY</sequence>
<evidence type="ECO:0008006" key="3">
    <source>
        <dbReference type="Google" id="ProtNLM"/>
    </source>
</evidence>
<organism evidence="1 2">
    <name type="scientific">Flavobacterium macacae</name>
    <dbReference type="NCBI Taxonomy" id="2488993"/>
    <lineage>
        <taxon>Bacteria</taxon>
        <taxon>Pseudomonadati</taxon>
        <taxon>Bacteroidota</taxon>
        <taxon>Flavobacteriia</taxon>
        <taxon>Flavobacteriales</taxon>
        <taxon>Flavobacteriaceae</taxon>
        <taxon>Flavobacterium</taxon>
    </lineage>
</organism>
<dbReference type="InterPro" id="IPR046525">
    <property type="entry name" value="DUF6702"/>
</dbReference>
<dbReference type="Proteomes" id="UP000271937">
    <property type="component" value="Unassembled WGS sequence"/>
</dbReference>
<accession>A0A3P3WBW5</accession>
<name>A0A3P3WBW5_9FLAO</name>
<gene>
    <name evidence="1" type="ORF">EG849_09165</name>
</gene>
<dbReference type="Pfam" id="PF20420">
    <property type="entry name" value="DUF6702"/>
    <property type="match status" value="1"/>
</dbReference>
<reference evidence="1 2" key="1">
    <citation type="submission" date="2018-11" db="EMBL/GenBank/DDBJ databases">
        <title>Flavobacterium sp. nov., YIM 102600 draft genome.</title>
        <authorList>
            <person name="Li G."/>
            <person name="Jiang Y."/>
        </authorList>
    </citation>
    <scope>NUCLEOTIDE SEQUENCE [LARGE SCALE GENOMIC DNA]</scope>
    <source>
        <strain evidence="1 2">YIM 102600</strain>
    </source>
</reference>
<proteinExistence type="predicted"/>
<keyword evidence="2" id="KW-1185">Reference proteome</keyword>
<protein>
    <recommendedName>
        <fullName evidence="3">Peptidase E</fullName>
    </recommendedName>
</protein>
<dbReference type="OrthoDB" id="5735516at2"/>
<evidence type="ECO:0000313" key="1">
    <source>
        <dbReference type="EMBL" id="RRJ91099.1"/>
    </source>
</evidence>
<dbReference type="AlphaFoldDB" id="A0A3P3WBW5"/>
<comment type="caution">
    <text evidence="1">The sequence shown here is derived from an EMBL/GenBank/DDBJ whole genome shotgun (WGS) entry which is preliminary data.</text>
</comment>
<dbReference type="EMBL" id="RQVR01000009">
    <property type="protein sequence ID" value="RRJ91099.1"/>
    <property type="molecule type" value="Genomic_DNA"/>
</dbReference>
<dbReference type="RefSeq" id="WP_125012782.1">
    <property type="nucleotide sequence ID" value="NZ_RQVR01000009.1"/>
</dbReference>